<reference evidence="3" key="1">
    <citation type="submission" date="2022-08" db="EMBL/GenBank/DDBJ databases">
        <title>Polycladomyces zharkentsis sp. nov., a novel thermophilic CMC and starch-degrading bacterium isolated from a geothermal spring in Kazakhstan.</title>
        <authorList>
            <person name="Mashzhan A."/>
            <person name="Kistaubaeva A."/>
            <person name="Javier-Lopez R."/>
            <person name="Birkeland N.-K."/>
        </authorList>
    </citation>
    <scope>NUCLEOTIDE SEQUENCE</scope>
    <source>
        <strain evidence="3">KSR 13</strain>
    </source>
</reference>
<feature type="signal peptide" evidence="2">
    <location>
        <begin position="1"/>
        <end position="16"/>
    </location>
</feature>
<protein>
    <submittedName>
        <fullName evidence="3">DUF4424 domain-containing protein</fullName>
    </submittedName>
</protein>
<evidence type="ECO:0000313" key="4">
    <source>
        <dbReference type="Proteomes" id="UP001174196"/>
    </source>
</evidence>
<keyword evidence="1" id="KW-1133">Transmembrane helix</keyword>
<dbReference type="RefSeq" id="WP_301237139.1">
    <property type="nucleotide sequence ID" value="NZ_JANRHH010000003.1"/>
</dbReference>
<feature type="chain" id="PRO_5046783980" evidence="2">
    <location>
        <begin position="17"/>
        <end position="370"/>
    </location>
</feature>
<organism evidence="3 4">
    <name type="scientific">Polycladomyces subterraneus</name>
    <dbReference type="NCBI Taxonomy" id="1016997"/>
    <lineage>
        <taxon>Bacteria</taxon>
        <taxon>Bacillati</taxon>
        <taxon>Bacillota</taxon>
        <taxon>Bacilli</taxon>
        <taxon>Bacillales</taxon>
        <taxon>Thermoactinomycetaceae</taxon>
        <taxon>Polycladomyces</taxon>
    </lineage>
</organism>
<dbReference type="Gene3D" id="2.60.40.3680">
    <property type="match status" value="1"/>
</dbReference>
<dbReference type="EMBL" id="JANRHH010000003">
    <property type="protein sequence ID" value="MDN4592399.1"/>
    <property type="molecule type" value="Genomic_DNA"/>
</dbReference>
<feature type="transmembrane region" description="Helical" evidence="1">
    <location>
        <begin position="335"/>
        <end position="354"/>
    </location>
</feature>
<name>A0ABT8II44_9BACL</name>
<keyword evidence="4" id="KW-1185">Reference proteome</keyword>
<comment type="caution">
    <text evidence="3">The sequence shown here is derived from an EMBL/GenBank/DDBJ whole genome shotgun (WGS) entry which is preliminary data.</text>
</comment>
<feature type="transmembrane region" description="Helical" evidence="1">
    <location>
        <begin position="306"/>
        <end position="323"/>
    </location>
</feature>
<evidence type="ECO:0000313" key="3">
    <source>
        <dbReference type="EMBL" id="MDN4592399.1"/>
    </source>
</evidence>
<keyword evidence="2" id="KW-0732">Signal</keyword>
<evidence type="ECO:0000256" key="1">
    <source>
        <dbReference type="SAM" id="Phobius"/>
    </source>
</evidence>
<evidence type="ECO:0000256" key="2">
    <source>
        <dbReference type="SAM" id="SignalP"/>
    </source>
</evidence>
<gene>
    <name evidence="3" type="ORF">NWF35_00425</name>
</gene>
<keyword evidence="1" id="KW-0472">Membrane</keyword>
<accession>A0ABT8II44</accession>
<sequence length="370" mass="42696">MRTFVMLIFLCCSVYAILFPLPVADANGGPIYTTQQNGRFGGLQFDPDSNVRLVSEQVHYTLHENGDQWWTMKPADVEVRYQLLNESGQAKRFTMLFVTPRFGFEPEEIVKRLQAMHHFKVTVNGQPLPLKPAMAVTIRNWRAKIVDPVRDPIDNRPLLGKGASSITINGIKIPLQIRKGETLTIHFRYTISGGYYDRDVVHPVFSQRYILTPADFWSGEPLVHLRVTMPSHYVLHSNIPLKPTGSGRYEAKLNRLPKKEWVLSYADPEGLWWGTNRLWLNHVIWSTVIWGIAWLILRWGMRSHPVLPYLAYLVPLSLGPWQIRKIMGYPLDPIILPLFYAFLLAGVFFLHRTLRSRLSQRRVSQNQTVN</sequence>
<proteinExistence type="predicted"/>
<dbReference type="Proteomes" id="UP001174196">
    <property type="component" value="Unassembled WGS sequence"/>
</dbReference>
<feature type="transmembrane region" description="Helical" evidence="1">
    <location>
        <begin position="278"/>
        <end position="297"/>
    </location>
</feature>
<keyword evidence="1" id="KW-0812">Transmembrane</keyword>